<evidence type="ECO:0000259" key="3">
    <source>
        <dbReference type="PROSITE" id="PS51186"/>
    </source>
</evidence>
<evidence type="ECO:0000313" key="5">
    <source>
        <dbReference type="Proteomes" id="UP000316292"/>
    </source>
</evidence>
<evidence type="ECO:0000313" key="4">
    <source>
        <dbReference type="EMBL" id="TMQ49005.1"/>
    </source>
</evidence>
<dbReference type="AlphaFoldDB" id="A0A538SCA7"/>
<feature type="domain" description="N-acetyltransferase" evidence="3">
    <location>
        <begin position="4"/>
        <end position="157"/>
    </location>
</feature>
<keyword evidence="1 4" id="KW-0808">Transferase</keyword>
<dbReference type="InterPro" id="IPR050832">
    <property type="entry name" value="Bact_Acetyltransf"/>
</dbReference>
<proteinExistence type="predicted"/>
<name>A0A538SCA7_UNCEI</name>
<keyword evidence="2" id="KW-0012">Acyltransferase</keyword>
<evidence type="ECO:0000256" key="1">
    <source>
        <dbReference type="ARBA" id="ARBA00022679"/>
    </source>
</evidence>
<dbReference type="PANTHER" id="PTHR43877:SF2">
    <property type="entry name" value="AMINOALKYLPHOSPHONATE N-ACETYLTRANSFERASE-RELATED"/>
    <property type="match status" value="1"/>
</dbReference>
<accession>A0A538SCA7</accession>
<comment type="caution">
    <text evidence="4">The sequence shown here is derived from an EMBL/GenBank/DDBJ whole genome shotgun (WGS) entry which is preliminary data.</text>
</comment>
<reference evidence="4 5" key="1">
    <citation type="journal article" date="2019" name="Nat. Microbiol.">
        <title>Mediterranean grassland soil C-N compound turnover is dependent on rainfall and depth, and is mediated by genomically divergent microorganisms.</title>
        <authorList>
            <person name="Diamond S."/>
            <person name="Andeer P.F."/>
            <person name="Li Z."/>
            <person name="Crits-Christoph A."/>
            <person name="Burstein D."/>
            <person name="Anantharaman K."/>
            <person name="Lane K.R."/>
            <person name="Thomas B.C."/>
            <person name="Pan C."/>
            <person name="Northen T.R."/>
            <person name="Banfield J.F."/>
        </authorList>
    </citation>
    <scope>NUCLEOTIDE SEQUENCE [LARGE SCALE GENOMIC DNA]</scope>
    <source>
        <strain evidence="4">WS_1</strain>
    </source>
</reference>
<dbReference type="Gene3D" id="3.40.630.30">
    <property type="match status" value="1"/>
</dbReference>
<dbReference type="Pfam" id="PF00583">
    <property type="entry name" value="Acetyltransf_1"/>
    <property type="match status" value="1"/>
</dbReference>
<dbReference type="SUPFAM" id="SSF55729">
    <property type="entry name" value="Acyl-CoA N-acyltransferases (Nat)"/>
    <property type="match status" value="1"/>
</dbReference>
<protein>
    <submittedName>
        <fullName evidence="4">GNAT family N-acetyltransferase</fullName>
    </submittedName>
</protein>
<sequence length="157" mass="17595">MKNFKIRRATASDRDVALIAPMFDLYRQFYGKPADPKLAETFVRDRLRANESVIFIAVAGDGNAEGALGFVQLYPSFSSVSAFRLWVLNDLFVASRARRSGVGRALMEAARRHAVETGAKRLTLETVAENEAAWSLYEELGYVVHDPSARFYTLDLE</sequence>
<dbReference type="EMBL" id="VBOR01000062">
    <property type="protein sequence ID" value="TMQ49005.1"/>
    <property type="molecule type" value="Genomic_DNA"/>
</dbReference>
<gene>
    <name evidence="4" type="ORF">E6K71_06105</name>
</gene>
<dbReference type="PANTHER" id="PTHR43877">
    <property type="entry name" value="AMINOALKYLPHOSPHONATE N-ACETYLTRANSFERASE-RELATED-RELATED"/>
    <property type="match status" value="1"/>
</dbReference>
<dbReference type="CDD" id="cd04301">
    <property type="entry name" value="NAT_SF"/>
    <property type="match status" value="1"/>
</dbReference>
<dbReference type="InterPro" id="IPR000182">
    <property type="entry name" value="GNAT_dom"/>
</dbReference>
<dbReference type="PROSITE" id="PS51186">
    <property type="entry name" value="GNAT"/>
    <property type="match status" value="1"/>
</dbReference>
<organism evidence="4 5">
    <name type="scientific">Eiseniibacteriota bacterium</name>
    <dbReference type="NCBI Taxonomy" id="2212470"/>
    <lineage>
        <taxon>Bacteria</taxon>
        <taxon>Candidatus Eiseniibacteriota</taxon>
    </lineage>
</organism>
<dbReference type="GO" id="GO:0016747">
    <property type="term" value="F:acyltransferase activity, transferring groups other than amino-acyl groups"/>
    <property type="evidence" value="ECO:0007669"/>
    <property type="project" value="InterPro"/>
</dbReference>
<dbReference type="InterPro" id="IPR016181">
    <property type="entry name" value="Acyl_CoA_acyltransferase"/>
</dbReference>
<evidence type="ECO:0000256" key="2">
    <source>
        <dbReference type="ARBA" id="ARBA00023315"/>
    </source>
</evidence>
<dbReference type="Proteomes" id="UP000316292">
    <property type="component" value="Unassembled WGS sequence"/>
</dbReference>